<keyword evidence="2" id="KW-1185">Reference proteome</keyword>
<dbReference type="KEGG" id="mgm:Mmc1_0208"/>
<dbReference type="HOGENOM" id="CLU_183514_0_0_5"/>
<dbReference type="PROSITE" id="PS51257">
    <property type="entry name" value="PROKAR_LIPOPROTEIN"/>
    <property type="match status" value="1"/>
</dbReference>
<organism evidence="1 2">
    <name type="scientific">Magnetococcus marinus (strain ATCC BAA-1437 / JCM 17883 / MC-1)</name>
    <dbReference type="NCBI Taxonomy" id="156889"/>
    <lineage>
        <taxon>Bacteria</taxon>
        <taxon>Pseudomonadati</taxon>
        <taxon>Pseudomonadota</taxon>
        <taxon>Magnetococcia</taxon>
        <taxon>Magnetococcales</taxon>
        <taxon>Magnetococcaceae</taxon>
        <taxon>Magnetococcus</taxon>
    </lineage>
</organism>
<reference evidence="1 2" key="2">
    <citation type="journal article" date="2012" name="Int. J. Syst. Evol. Microbiol.">
        <title>Magnetococcus marinus gen. nov., sp. nov., a marine, magnetotactic bacterium that represents a novel lineage (Magnetococcaceae fam. nov.; Magnetococcales ord. nov.) at the base of the Alphaproteobacteria.</title>
        <authorList>
            <person name="Bazylinski D.A."/>
            <person name="Williams T.J."/>
            <person name="Lefevre C.T."/>
            <person name="Berg R.J."/>
            <person name="Zhang C.L."/>
            <person name="Bowser S.S."/>
            <person name="Dean A.J."/>
            <person name="Beveridge T.J."/>
        </authorList>
    </citation>
    <scope>NUCLEOTIDE SEQUENCE [LARGE SCALE GENOMIC DNA]</scope>
    <source>
        <strain evidence="2">ATCC BAA-1437 / JCM 17883 / MC-1</strain>
    </source>
</reference>
<protein>
    <recommendedName>
        <fullName evidence="3">Lipoprotein</fullName>
    </recommendedName>
</protein>
<dbReference type="OrthoDB" id="7428332at2"/>
<dbReference type="Pfam" id="PF13617">
    <property type="entry name" value="Lipoprotein_19"/>
    <property type="match status" value="1"/>
</dbReference>
<dbReference type="RefSeq" id="WP_011711908.1">
    <property type="nucleotide sequence ID" value="NC_008576.1"/>
</dbReference>
<dbReference type="Proteomes" id="UP000002586">
    <property type="component" value="Chromosome"/>
</dbReference>
<evidence type="ECO:0000313" key="1">
    <source>
        <dbReference type="EMBL" id="ABK42735.1"/>
    </source>
</evidence>
<evidence type="ECO:0008006" key="3">
    <source>
        <dbReference type="Google" id="ProtNLM"/>
    </source>
</evidence>
<evidence type="ECO:0000313" key="2">
    <source>
        <dbReference type="Proteomes" id="UP000002586"/>
    </source>
</evidence>
<accession>A0L442</accession>
<reference evidence="2" key="1">
    <citation type="journal article" date="2009" name="Appl. Environ. Microbiol.">
        <title>Complete genome sequence of the chemolithoautotrophic marine magnetotactic coccus strain MC-1.</title>
        <authorList>
            <person name="Schubbe S."/>
            <person name="Williams T.J."/>
            <person name="Xie G."/>
            <person name="Kiss H.E."/>
            <person name="Brettin T.S."/>
            <person name="Martinez D."/>
            <person name="Ross C.A."/>
            <person name="Schuler D."/>
            <person name="Cox B.L."/>
            <person name="Nealson K.H."/>
            <person name="Bazylinski D.A."/>
        </authorList>
    </citation>
    <scope>NUCLEOTIDE SEQUENCE [LARGE SCALE GENOMIC DNA]</scope>
    <source>
        <strain evidence="2">ATCC BAA-1437 / JCM 17883 / MC-1</strain>
    </source>
</reference>
<dbReference type="AlphaFoldDB" id="A0L442"/>
<gene>
    <name evidence="1" type="ordered locus">Mmc1_0208</name>
</gene>
<sequence length="62" mass="6948" precursor="true">MRSPLLLTLLPVALLLGCSPRVSVEAPDKPITINLNVKIEHEVRIKVEKDVDKLLDQSNDLF</sequence>
<dbReference type="STRING" id="156889.Mmc1_0208"/>
<name>A0L442_MAGMM</name>
<proteinExistence type="predicted"/>
<dbReference type="EMBL" id="CP000471">
    <property type="protein sequence ID" value="ABK42735.1"/>
    <property type="molecule type" value="Genomic_DNA"/>
</dbReference>
<dbReference type="InterPro" id="IPR025985">
    <property type="entry name" value="YnbE"/>
</dbReference>